<name>A0A926EV79_9FIRM</name>
<evidence type="ECO:0000256" key="10">
    <source>
        <dbReference type="HAMAP-Rule" id="MF_00019"/>
    </source>
</evidence>
<dbReference type="Proteomes" id="UP000601522">
    <property type="component" value="Unassembled WGS sequence"/>
</dbReference>
<dbReference type="InterPro" id="IPR012281">
    <property type="entry name" value="Phospholipid_synth_PlsX-like"/>
</dbReference>
<dbReference type="Pfam" id="PF02504">
    <property type="entry name" value="FA_synthesis"/>
    <property type="match status" value="1"/>
</dbReference>
<dbReference type="PANTHER" id="PTHR30100:SF1">
    <property type="entry name" value="PHOSPHATE ACYLTRANSFERASE"/>
    <property type="match status" value="1"/>
</dbReference>
<keyword evidence="12" id="KW-1185">Reference proteome</keyword>
<dbReference type="AlphaFoldDB" id="A0A926EV79"/>
<evidence type="ECO:0000256" key="8">
    <source>
        <dbReference type="ARBA" id="ARBA00024069"/>
    </source>
</evidence>
<keyword evidence="7 10" id="KW-1208">Phospholipid metabolism</keyword>
<sequence>MKIIVDSMGGDNAPIEVIKGIVDAIKEYKIDIIVVGNEEVINRELNKYDYPKERIEILDAKDIITNEDDPALAIRRKKDSSMVVGLKALAEGKGDGFLSAGSTGALLAGGLFIVKRIRGIDRAALTTVYPTTNGMSLLVDAGANVDCKPEYLRQFGLMGSTYMENVLGRQNPKVGLVNIGTEVGKGNQLVKDSYYLLKESNMNFVGNIEARTLPQGEADVIVCDGFVGNIILKLTEGVAISFFSELKSIFTSNTKSKIGALLLKPRMKTLKNKMDYREYGGAPLLGIKKPVVKAHGSSDAYAIKNAIKQLVNFIEKDIINIIENEIND</sequence>
<organism evidence="11 12">
    <name type="scientific">Wansuia hejianensis</name>
    <dbReference type="NCBI Taxonomy" id="2763667"/>
    <lineage>
        <taxon>Bacteria</taxon>
        <taxon>Bacillati</taxon>
        <taxon>Bacillota</taxon>
        <taxon>Clostridia</taxon>
        <taxon>Lachnospirales</taxon>
        <taxon>Lachnospiraceae</taxon>
        <taxon>Wansuia</taxon>
    </lineage>
</organism>
<keyword evidence="2 10" id="KW-0963">Cytoplasm</keyword>
<gene>
    <name evidence="10 11" type="primary">plsX</name>
    <name evidence="11" type="ORF">H8689_04965</name>
</gene>
<keyword evidence="4 10" id="KW-0808">Transferase</keyword>
<accession>A0A926EV79</accession>
<dbReference type="GO" id="GO:0006633">
    <property type="term" value="P:fatty acid biosynthetic process"/>
    <property type="evidence" value="ECO:0007669"/>
    <property type="project" value="UniProtKB-UniRule"/>
</dbReference>
<comment type="pathway">
    <text evidence="10">Lipid metabolism; phospholipid metabolism.</text>
</comment>
<comment type="subcellular location">
    <subcellularLocation>
        <location evidence="10">Cytoplasm</location>
    </subcellularLocation>
    <text evidence="10">Associated with the membrane possibly through PlsY.</text>
</comment>
<dbReference type="RefSeq" id="WP_249323320.1">
    <property type="nucleotide sequence ID" value="NZ_JACRTK010000002.1"/>
</dbReference>
<evidence type="ECO:0000256" key="1">
    <source>
        <dbReference type="ARBA" id="ARBA00001232"/>
    </source>
</evidence>
<evidence type="ECO:0000256" key="6">
    <source>
        <dbReference type="ARBA" id="ARBA00023209"/>
    </source>
</evidence>
<comment type="caution">
    <text evidence="11">The sequence shown here is derived from an EMBL/GenBank/DDBJ whole genome shotgun (WGS) entry which is preliminary data.</text>
</comment>
<evidence type="ECO:0000256" key="5">
    <source>
        <dbReference type="ARBA" id="ARBA00023098"/>
    </source>
</evidence>
<dbReference type="Gene3D" id="3.40.718.10">
    <property type="entry name" value="Isopropylmalate Dehydrogenase"/>
    <property type="match status" value="1"/>
</dbReference>
<dbReference type="EC" id="2.3.1.274" evidence="8 10"/>
<comment type="subunit">
    <text evidence="9 10">Homodimer. Probably interacts with PlsY.</text>
</comment>
<evidence type="ECO:0000256" key="7">
    <source>
        <dbReference type="ARBA" id="ARBA00023264"/>
    </source>
</evidence>
<keyword evidence="11" id="KW-0012">Acyltransferase</keyword>
<dbReference type="GO" id="GO:0008654">
    <property type="term" value="P:phospholipid biosynthetic process"/>
    <property type="evidence" value="ECO:0007669"/>
    <property type="project" value="UniProtKB-KW"/>
</dbReference>
<proteinExistence type="inferred from homology"/>
<keyword evidence="3 10" id="KW-0444">Lipid biosynthesis</keyword>
<keyword evidence="5 10" id="KW-0443">Lipid metabolism</keyword>
<evidence type="ECO:0000256" key="4">
    <source>
        <dbReference type="ARBA" id="ARBA00022679"/>
    </source>
</evidence>
<dbReference type="EMBL" id="JACRTK010000002">
    <property type="protein sequence ID" value="MBC8590478.1"/>
    <property type="molecule type" value="Genomic_DNA"/>
</dbReference>
<protein>
    <recommendedName>
        <fullName evidence="8 10">Phosphate acyltransferase</fullName>
        <ecNumber evidence="8 10">2.3.1.274</ecNumber>
    </recommendedName>
    <alternativeName>
        <fullName evidence="10">Acyl-ACP phosphotransacylase</fullName>
    </alternativeName>
    <alternativeName>
        <fullName evidence="10">Acyl-[acyl-carrier-protein]--phosphate acyltransferase</fullName>
    </alternativeName>
    <alternativeName>
        <fullName evidence="10">Phosphate-acyl-ACP acyltransferase</fullName>
    </alternativeName>
</protein>
<evidence type="ECO:0000313" key="12">
    <source>
        <dbReference type="Proteomes" id="UP000601522"/>
    </source>
</evidence>
<dbReference type="PIRSF" id="PIRSF002465">
    <property type="entry name" value="Phsphlp_syn_PlsX"/>
    <property type="match status" value="1"/>
</dbReference>
<dbReference type="PANTHER" id="PTHR30100">
    <property type="entry name" value="FATTY ACID/PHOSPHOLIPID SYNTHESIS PROTEIN PLSX"/>
    <property type="match status" value="1"/>
</dbReference>
<comment type="catalytic activity">
    <reaction evidence="1 10">
        <text>a fatty acyl-[ACP] + phosphate = an acyl phosphate + holo-[ACP]</text>
        <dbReference type="Rhea" id="RHEA:42292"/>
        <dbReference type="Rhea" id="RHEA-COMP:9685"/>
        <dbReference type="Rhea" id="RHEA-COMP:14125"/>
        <dbReference type="ChEBI" id="CHEBI:43474"/>
        <dbReference type="ChEBI" id="CHEBI:59918"/>
        <dbReference type="ChEBI" id="CHEBI:64479"/>
        <dbReference type="ChEBI" id="CHEBI:138651"/>
        <dbReference type="EC" id="2.3.1.274"/>
    </reaction>
</comment>
<dbReference type="HAMAP" id="MF_00019">
    <property type="entry name" value="PlsX"/>
    <property type="match status" value="1"/>
</dbReference>
<dbReference type="NCBIfam" id="TIGR00182">
    <property type="entry name" value="plsX"/>
    <property type="match status" value="1"/>
</dbReference>
<evidence type="ECO:0000256" key="2">
    <source>
        <dbReference type="ARBA" id="ARBA00022490"/>
    </source>
</evidence>
<comment type="function">
    <text evidence="10">Catalyzes the reversible formation of acyl-phosphate (acyl-PO(4)) from acyl-[acyl-carrier-protein] (acyl-ACP). This enzyme utilizes acyl-ACP as fatty acyl donor, but not acyl-CoA.</text>
</comment>
<reference evidence="11 12" key="1">
    <citation type="submission" date="2020-08" db="EMBL/GenBank/DDBJ databases">
        <title>Genome public.</title>
        <authorList>
            <person name="Liu C."/>
            <person name="Sun Q."/>
        </authorList>
    </citation>
    <scope>NUCLEOTIDE SEQUENCE [LARGE SCALE GENOMIC DNA]</scope>
    <source>
        <strain evidence="11 12">NSJ-26</strain>
    </source>
</reference>
<dbReference type="InterPro" id="IPR003664">
    <property type="entry name" value="FA_synthesis"/>
</dbReference>
<dbReference type="SUPFAM" id="SSF53659">
    <property type="entry name" value="Isocitrate/Isopropylmalate dehydrogenase-like"/>
    <property type="match status" value="1"/>
</dbReference>
<dbReference type="GO" id="GO:0005737">
    <property type="term" value="C:cytoplasm"/>
    <property type="evidence" value="ECO:0007669"/>
    <property type="project" value="UniProtKB-SubCell"/>
</dbReference>
<evidence type="ECO:0000256" key="3">
    <source>
        <dbReference type="ARBA" id="ARBA00022516"/>
    </source>
</evidence>
<keyword evidence="6 10" id="KW-0594">Phospholipid biosynthesis</keyword>
<dbReference type="GO" id="GO:0043811">
    <property type="term" value="F:phosphate:acyl-[acyl carrier protein] acyltransferase activity"/>
    <property type="evidence" value="ECO:0007669"/>
    <property type="project" value="UniProtKB-UniRule"/>
</dbReference>
<comment type="similarity">
    <text evidence="10">Belongs to the PlsX family.</text>
</comment>
<evidence type="ECO:0000256" key="9">
    <source>
        <dbReference type="ARBA" id="ARBA00046608"/>
    </source>
</evidence>
<evidence type="ECO:0000313" key="11">
    <source>
        <dbReference type="EMBL" id="MBC8590478.1"/>
    </source>
</evidence>